<accession>A0ABS5BVA4</accession>
<feature type="compositionally biased region" description="Low complexity" evidence="1">
    <location>
        <begin position="28"/>
        <end position="40"/>
    </location>
</feature>
<reference evidence="2 3" key="1">
    <citation type="submission" date="2021-04" db="EMBL/GenBank/DDBJ databases">
        <authorList>
            <person name="Ivanova A."/>
        </authorList>
    </citation>
    <scope>NUCLEOTIDE SEQUENCE [LARGE SCALE GENOMIC DNA]</scope>
    <source>
        <strain evidence="2 3">G18</strain>
    </source>
</reference>
<protein>
    <recommendedName>
        <fullName evidence="4">Anti-sigma-28 factor FlgM C-terminal domain-containing protein</fullName>
    </recommendedName>
</protein>
<sequence length="107" mass="10727">MRIEPSGAQQTAPQQTPAVRSANRTSDAAPVAAPQPATQPGSTKEFALTGKLATLLAAVRQSPEVRPDVVAVAAARLAAGDFNTPEAAAAAARSMVSAGVLPAPDVE</sequence>
<name>A0ABS5BVA4_9BACT</name>
<evidence type="ECO:0000313" key="2">
    <source>
        <dbReference type="EMBL" id="MBP3956833.1"/>
    </source>
</evidence>
<dbReference type="EMBL" id="JAGKQQ010000001">
    <property type="protein sequence ID" value="MBP3956833.1"/>
    <property type="molecule type" value="Genomic_DNA"/>
</dbReference>
<keyword evidence="3" id="KW-1185">Reference proteome</keyword>
<feature type="region of interest" description="Disordered" evidence="1">
    <location>
        <begin position="1"/>
        <end position="44"/>
    </location>
</feature>
<feature type="compositionally biased region" description="Low complexity" evidence="1">
    <location>
        <begin position="8"/>
        <end position="18"/>
    </location>
</feature>
<comment type="caution">
    <text evidence="2">The sequence shown here is derived from an EMBL/GenBank/DDBJ whole genome shotgun (WGS) entry which is preliminary data.</text>
</comment>
<evidence type="ECO:0008006" key="4">
    <source>
        <dbReference type="Google" id="ProtNLM"/>
    </source>
</evidence>
<proteinExistence type="predicted"/>
<organism evidence="2 3">
    <name type="scientific">Gemmata palustris</name>
    <dbReference type="NCBI Taxonomy" id="2822762"/>
    <lineage>
        <taxon>Bacteria</taxon>
        <taxon>Pseudomonadati</taxon>
        <taxon>Planctomycetota</taxon>
        <taxon>Planctomycetia</taxon>
        <taxon>Gemmatales</taxon>
        <taxon>Gemmataceae</taxon>
        <taxon>Gemmata</taxon>
    </lineage>
</organism>
<gene>
    <name evidence="2" type="ORF">J8F10_16285</name>
</gene>
<dbReference type="RefSeq" id="WP_210655332.1">
    <property type="nucleotide sequence ID" value="NZ_JAGKQQ010000001.1"/>
</dbReference>
<dbReference type="Proteomes" id="UP000676565">
    <property type="component" value="Unassembled WGS sequence"/>
</dbReference>
<evidence type="ECO:0000256" key="1">
    <source>
        <dbReference type="SAM" id="MobiDB-lite"/>
    </source>
</evidence>
<evidence type="ECO:0000313" key="3">
    <source>
        <dbReference type="Proteomes" id="UP000676565"/>
    </source>
</evidence>